<protein>
    <submittedName>
        <fullName evidence="6">Primosome assembly protein PriA</fullName>
    </submittedName>
</protein>
<dbReference type="PANTHER" id="PTHR30580:SF0">
    <property type="entry name" value="PRIMOSOMAL PROTEIN N"/>
    <property type="match status" value="1"/>
</dbReference>
<dbReference type="PANTHER" id="PTHR30580">
    <property type="entry name" value="PRIMOSOMAL PROTEIN N"/>
    <property type="match status" value="1"/>
</dbReference>
<dbReference type="AlphaFoldDB" id="A0A086ZFV6"/>
<keyword evidence="7" id="KW-1185">Reference proteome</keyword>
<feature type="domain" description="Primosomal protein N' 3' DNA-binding" evidence="5">
    <location>
        <begin position="35"/>
        <end position="135"/>
    </location>
</feature>
<dbReference type="InterPro" id="IPR027417">
    <property type="entry name" value="P-loop_NTPase"/>
</dbReference>
<evidence type="ECO:0000313" key="7">
    <source>
        <dbReference type="Proteomes" id="UP000029096"/>
    </source>
</evidence>
<evidence type="ECO:0000256" key="1">
    <source>
        <dbReference type="ARBA" id="ARBA00022741"/>
    </source>
</evidence>
<dbReference type="STRING" id="1437606.BBOH_1185"/>
<dbReference type="GO" id="GO:0006310">
    <property type="term" value="P:DNA recombination"/>
    <property type="evidence" value="ECO:0007669"/>
    <property type="project" value="TreeGrafter"/>
</dbReference>
<keyword evidence="1" id="KW-0547">Nucleotide-binding</keyword>
<dbReference type="InterPro" id="IPR041222">
    <property type="entry name" value="PriA_3primeBD"/>
</dbReference>
<dbReference type="Gene3D" id="3.40.50.300">
    <property type="entry name" value="P-loop containing nucleotide triphosphate hydrolases"/>
    <property type="match status" value="1"/>
</dbReference>
<evidence type="ECO:0000256" key="3">
    <source>
        <dbReference type="ARBA" id="ARBA00023125"/>
    </source>
</evidence>
<dbReference type="InterPro" id="IPR042115">
    <property type="entry name" value="PriA_3primeBD_sf"/>
</dbReference>
<feature type="region of interest" description="Disordered" evidence="4">
    <location>
        <begin position="756"/>
        <end position="801"/>
    </location>
</feature>
<dbReference type="GO" id="GO:0043138">
    <property type="term" value="F:3'-5' DNA helicase activity"/>
    <property type="evidence" value="ECO:0007669"/>
    <property type="project" value="TreeGrafter"/>
</dbReference>
<dbReference type="EMBL" id="JGYP01000002">
    <property type="protein sequence ID" value="KFI45406.1"/>
    <property type="molecule type" value="Genomic_DNA"/>
</dbReference>
<accession>A0A086ZFV6</accession>
<gene>
    <name evidence="6" type="ORF">BBOH_1185</name>
</gene>
<reference evidence="6 7" key="1">
    <citation type="submission" date="2014-03" db="EMBL/GenBank/DDBJ databases">
        <title>Genomics of Bifidobacteria.</title>
        <authorList>
            <person name="Ventura M."/>
            <person name="Milani C."/>
            <person name="Lugli G.A."/>
        </authorList>
    </citation>
    <scope>NUCLEOTIDE SEQUENCE [LARGE SCALE GENOMIC DNA]</scope>
    <source>
        <strain evidence="6 7">DSM 22767</strain>
    </source>
</reference>
<dbReference type="Gene3D" id="3.40.1440.60">
    <property type="entry name" value="PriA, 3(prime) DNA-binding domain"/>
    <property type="match status" value="1"/>
</dbReference>
<dbReference type="Proteomes" id="UP000029096">
    <property type="component" value="Unassembled WGS sequence"/>
</dbReference>
<evidence type="ECO:0000313" key="6">
    <source>
        <dbReference type="EMBL" id="KFI45406.1"/>
    </source>
</evidence>
<dbReference type="eggNOG" id="COG1198">
    <property type="taxonomic scope" value="Bacteria"/>
</dbReference>
<dbReference type="Pfam" id="PF17764">
    <property type="entry name" value="PriA_3primeBD"/>
    <property type="match status" value="1"/>
</dbReference>
<sequence length="862" mass="91377">MSESEAEQLALAGLAPRKRRKRVTHAQAAENPVAQVVLDVQATHLGQTFDYLIDAKDDQAARPGVLVRVRFGGQRLNGIIWSRSDESHAPASSLRYIERVLSAEPLVSGSMRRDISAIADAYGGTPANILRLAVPPRVARVDKEQALALAGAWQGGRGKVRLDAAAMDSGTKRFVSSYDGAVALRHSLSGGGFASYVIDGLPGTGRWAADLAWMAGLSLAEGRSAVLVLPTMREVNDVAGALRMLGLRPFAPTGSANGGYDGDFVCLAASLAPAERYRSYLAAASGQVRCVIGVRAAMYAPVEGPGLFAIVDDVAYQNADGMMPYATARGVLRLRARLHGGVFVAMGNARSAISQWEVSDDGTGHGTAVNALLPDGNAAAAVAGRVVDGSEAIAVFREDASNVGVAGKVGRLDPILETGEADLSASTVRSGIYHPTSVHGMEDSPEGMTNQQEADMPYADFDVCETPVSGASVALHPYPAVVNQLAPWARWFNRDELARLADPTIGARVPHSAVRILSEALETGPVLFSIPHDGVAEVLSCAKCHRQARCPRCTGPLQLIRGQAPRCRWCGAPAAQWKCPECGSERMNVVRVGATGTAEQLRHLFGNVPMVLSSPSQPGGIVQSISDRPVIVIATPGAEPRVRGKSYAAVAILDAWTSLYASGVDARIDTLTAWMRAAALCAPRHAGGQVLLIGESDPALAKSLIDWDCRLLARQELNDRAETGLPPTVAAACVWGRREAVIETLRRIGVTEGGEWSSLPMPGLESDLADESAAEDGRPVSALDDPPAPTMPAVLGPVPIAQPRTLDARELEETRDRVKAVVRVPQNLRAQLAKRLHAEVARHVATRSPGELRFQLDPKDLT</sequence>
<name>A0A086ZFV6_9BIFI</name>
<evidence type="ECO:0000259" key="5">
    <source>
        <dbReference type="Pfam" id="PF17764"/>
    </source>
</evidence>
<keyword evidence="3" id="KW-0238">DNA-binding</keyword>
<proteinExistence type="predicted"/>
<organism evidence="6 7">
    <name type="scientific">Bifidobacterium bohemicum DSM 22767</name>
    <dbReference type="NCBI Taxonomy" id="1437606"/>
    <lineage>
        <taxon>Bacteria</taxon>
        <taxon>Bacillati</taxon>
        <taxon>Actinomycetota</taxon>
        <taxon>Actinomycetes</taxon>
        <taxon>Bifidobacteriales</taxon>
        <taxon>Bifidobacteriaceae</taxon>
        <taxon>Bifidobacterium</taxon>
    </lineage>
</organism>
<dbReference type="GO" id="GO:0006302">
    <property type="term" value="P:double-strand break repair"/>
    <property type="evidence" value="ECO:0007669"/>
    <property type="project" value="TreeGrafter"/>
</dbReference>
<dbReference type="GO" id="GO:0006270">
    <property type="term" value="P:DNA replication initiation"/>
    <property type="evidence" value="ECO:0007669"/>
    <property type="project" value="TreeGrafter"/>
</dbReference>
<comment type="caution">
    <text evidence="6">The sequence shown here is derived from an EMBL/GenBank/DDBJ whole genome shotgun (WGS) entry which is preliminary data.</text>
</comment>
<keyword evidence="2" id="KW-0067">ATP-binding</keyword>
<dbReference type="GO" id="GO:0003677">
    <property type="term" value="F:DNA binding"/>
    <property type="evidence" value="ECO:0007669"/>
    <property type="project" value="UniProtKB-KW"/>
</dbReference>
<evidence type="ECO:0000256" key="2">
    <source>
        <dbReference type="ARBA" id="ARBA00022840"/>
    </source>
</evidence>
<dbReference type="GO" id="GO:0005524">
    <property type="term" value="F:ATP binding"/>
    <property type="evidence" value="ECO:0007669"/>
    <property type="project" value="UniProtKB-KW"/>
</dbReference>
<evidence type="ECO:0000256" key="4">
    <source>
        <dbReference type="SAM" id="MobiDB-lite"/>
    </source>
</evidence>